<accession>A0AAE3A2E6</accession>
<evidence type="ECO:0000313" key="2">
    <source>
        <dbReference type="Proteomes" id="UP001197795"/>
    </source>
</evidence>
<protein>
    <submittedName>
        <fullName evidence="1">Uncharacterized protein</fullName>
    </submittedName>
</protein>
<evidence type="ECO:0000313" key="1">
    <source>
        <dbReference type="EMBL" id="MCC2121069.1"/>
    </source>
</evidence>
<dbReference type="AlphaFoldDB" id="A0AAE3A2E6"/>
<reference evidence="1 2" key="1">
    <citation type="submission" date="2021-10" db="EMBL/GenBank/DDBJ databases">
        <title>Anaerobic single-cell dispensing facilitates the cultivation of human gut bacteria.</title>
        <authorList>
            <person name="Afrizal A."/>
        </authorList>
    </citation>
    <scope>NUCLEOTIDE SEQUENCE [LARGE SCALE GENOMIC DNA]</scope>
    <source>
        <strain evidence="1 2">CLA-AA-H273</strain>
    </source>
</reference>
<dbReference type="RefSeq" id="WP_227733882.1">
    <property type="nucleotide sequence ID" value="NZ_JAJEPV010000056.1"/>
</dbReference>
<comment type="caution">
    <text evidence="1">The sequence shown here is derived from an EMBL/GenBank/DDBJ whole genome shotgun (WGS) entry which is preliminary data.</text>
</comment>
<sequence>MGKKWIEGLMILAALWAMTGCGKQEMIRCEYTNETAGFTLSIDRPVEWTAKLQEGWPATETEEASPDEGIRLYTDNKYKIVDEVEMD</sequence>
<proteinExistence type="predicted"/>
<dbReference type="Proteomes" id="UP001197795">
    <property type="component" value="Unassembled WGS sequence"/>
</dbReference>
<organism evidence="1 2">
    <name type="scientific">Waltera acetigignens</name>
    <dbReference type="NCBI Taxonomy" id="2981769"/>
    <lineage>
        <taxon>Bacteria</taxon>
        <taxon>Bacillati</taxon>
        <taxon>Bacillota</taxon>
        <taxon>Clostridia</taxon>
        <taxon>Lachnospirales</taxon>
        <taxon>Lachnospiraceae</taxon>
        <taxon>Waltera</taxon>
    </lineage>
</organism>
<gene>
    <name evidence="1" type="ORF">LKD75_16015</name>
</gene>
<keyword evidence="2" id="KW-1185">Reference proteome</keyword>
<dbReference type="EMBL" id="JAJEPV010000056">
    <property type="protein sequence ID" value="MCC2121069.1"/>
    <property type="molecule type" value="Genomic_DNA"/>
</dbReference>
<dbReference type="PROSITE" id="PS51257">
    <property type="entry name" value="PROKAR_LIPOPROTEIN"/>
    <property type="match status" value="1"/>
</dbReference>
<name>A0AAE3A2E6_9FIRM</name>